<dbReference type="OrthoDB" id="1882251at2759"/>
<evidence type="ECO:0008006" key="3">
    <source>
        <dbReference type="Google" id="ProtNLM"/>
    </source>
</evidence>
<dbReference type="PANTHER" id="PTHR33527">
    <property type="entry name" value="OS07G0274300 PROTEIN"/>
    <property type="match status" value="1"/>
</dbReference>
<name>A0A5J9V867_9POAL</name>
<organism evidence="1 2">
    <name type="scientific">Eragrostis curvula</name>
    <name type="common">weeping love grass</name>
    <dbReference type="NCBI Taxonomy" id="38414"/>
    <lineage>
        <taxon>Eukaryota</taxon>
        <taxon>Viridiplantae</taxon>
        <taxon>Streptophyta</taxon>
        <taxon>Embryophyta</taxon>
        <taxon>Tracheophyta</taxon>
        <taxon>Spermatophyta</taxon>
        <taxon>Magnoliopsida</taxon>
        <taxon>Liliopsida</taxon>
        <taxon>Poales</taxon>
        <taxon>Poaceae</taxon>
        <taxon>PACMAD clade</taxon>
        <taxon>Chloridoideae</taxon>
        <taxon>Eragrostideae</taxon>
        <taxon>Eragrostidinae</taxon>
        <taxon>Eragrostis</taxon>
    </lineage>
</organism>
<evidence type="ECO:0000313" key="2">
    <source>
        <dbReference type="Proteomes" id="UP000324897"/>
    </source>
</evidence>
<comment type="caution">
    <text evidence="1">The sequence shown here is derived from an EMBL/GenBank/DDBJ whole genome shotgun (WGS) entry which is preliminary data.</text>
</comment>
<protein>
    <recommendedName>
        <fullName evidence="3">RRM domain-containing protein</fullName>
    </recommendedName>
</protein>
<evidence type="ECO:0000313" key="1">
    <source>
        <dbReference type="EMBL" id="TVU31694.1"/>
    </source>
</evidence>
<dbReference type="Gramene" id="TVU31694">
    <property type="protein sequence ID" value="TVU31694"/>
    <property type="gene ID" value="EJB05_23392"/>
</dbReference>
<gene>
    <name evidence="1" type="ORF">EJB05_23392</name>
</gene>
<accession>A0A5J9V867</accession>
<proteinExistence type="predicted"/>
<keyword evidence="2" id="KW-1185">Reference proteome</keyword>
<dbReference type="Proteomes" id="UP000324897">
    <property type="component" value="Chromosome 1"/>
</dbReference>
<dbReference type="EMBL" id="RWGY01000011">
    <property type="protein sequence ID" value="TVU31694.1"/>
    <property type="molecule type" value="Genomic_DNA"/>
</dbReference>
<dbReference type="PANTHER" id="PTHR33527:SF53">
    <property type="entry name" value="OS10G0561000 PROTEIN"/>
    <property type="match status" value="1"/>
</dbReference>
<sequence>MGSPARAAAPMISSPARAAQMMMSSPDRVAAPMMSSPARAAQMMMGSADRAWSLMVSSPGRDAQMMISLPGRDVQTMISSPGYVAPLVMSSPGHFGPLVVSSPGLAPLPMPSSTLNPMASPWVPMPMQMQEDTLPEEYRSLFITFSKGYPIAEEDILEFFSLMFGPCVEMVTLQKVQPGEQPIHGRMVLRSDAMIPVVLAGQETAKFVIKGKHLWARVYFPNSRPGLEPNFYA</sequence>
<feature type="non-terminal residue" evidence="1">
    <location>
        <position position="1"/>
    </location>
</feature>
<reference evidence="1 2" key="1">
    <citation type="journal article" date="2019" name="Sci. Rep.">
        <title>A high-quality genome of Eragrostis curvula grass provides insights into Poaceae evolution and supports new strategies to enhance forage quality.</title>
        <authorList>
            <person name="Carballo J."/>
            <person name="Santos B.A.C.M."/>
            <person name="Zappacosta D."/>
            <person name="Garbus I."/>
            <person name="Selva J.P."/>
            <person name="Gallo C.A."/>
            <person name="Diaz A."/>
            <person name="Albertini E."/>
            <person name="Caccamo M."/>
            <person name="Echenique V."/>
        </authorList>
    </citation>
    <scope>NUCLEOTIDE SEQUENCE [LARGE SCALE GENOMIC DNA]</scope>
    <source>
        <strain evidence="2">cv. Victoria</strain>
        <tissue evidence="1">Leaf</tissue>
    </source>
</reference>
<dbReference type="AlphaFoldDB" id="A0A5J9V867"/>